<evidence type="ECO:0000256" key="1">
    <source>
        <dbReference type="SAM" id="MobiDB-lite"/>
    </source>
</evidence>
<dbReference type="Gene3D" id="3.40.30.10">
    <property type="entry name" value="Glutaredoxin"/>
    <property type="match status" value="1"/>
</dbReference>
<gene>
    <name evidence="3" type="primary">LOC113859328</name>
</gene>
<dbReference type="RefSeq" id="XP_027347935.1">
    <property type="nucleotide sequence ID" value="XM_027492134.1"/>
</dbReference>
<reference evidence="3" key="2">
    <citation type="submission" date="2025-08" db="UniProtKB">
        <authorList>
            <consortium name="RefSeq"/>
        </authorList>
    </citation>
    <scope>IDENTIFICATION</scope>
    <source>
        <tissue evidence="3">Young leaves</tissue>
    </source>
</reference>
<dbReference type="PANTHER" id="PTHR47353:SF1">
    <property type="entry name" value="THIOREDOXIN-LIKE PROTEIN HCF164, CHLOROPLASTIC"/>
    <property type="match status" value="1"/>
</dbReference>
<feature type="compositionally biased region" description="Polar residues" evidence="1">
    <location>
        <begin position="48"/>
        <end position="57"/>
    </location>
</feature>
<proteinExistence type="predicted"/>
<dbReference type="InterPro" id="IPR036249">
    <property type="entry name" value="Thioredoxin-like_sf"/>
</dbReference>
<dbReference type="OrthoDB" id="1381185at2759"/>
<dbReference type="Proteomes" id="UP000694853">
    <property type="component" value="Unplaced"/>
</dbReference>
<dbReference type="InterPro" id="IPR044241">
    <property type="entry name" value="TxlA/HCF164"/>
</dbReference>
<dbReference type="PANTHER" id="PTHR47353">
    <property type="entry name" value="THIOREDOXIN-LIKE PROTEIN HCF164, CHLOROPLASTIC"/>
    <property type="match status" value="1"/>
</dbReference>
<dbReference type="GeneID" id="113859328"/>
<dbReference type="GO" id="GO:0009535">
    <property type="term" value="C:chloroplast thylakoid membrane"/>
    <property type="evidence" value="ECO:0007669"/>
    <property type="project" value="TreeGrafter"/>
</dbReference>
<evidence type="ECO:0000313" key="3">
    <source>
        <dbReference type="RefSeq" id="XP_027347935.1"/>
    </source>
</evidence>
<reference evidence="2" key="1">
    <citation type="journal article" date="2019" name="Toxins">
        <title>Detection of Abrin-Like and Prepropulchellin-Like Toxin Genes and Transcripts Using Whole Genome Sequencing and Full-Length Transcript Sequencing of Abrus precatorius.</title>
        <authorList>
            <person name="Hovde B.T."/>
            <person name="Daligault H.E."/>
            <person name="Hanschen E.R."/>
            <person name="Kunde Y.A."/>
            <person name="Johnson M.B."/>
            <person name="Starkenburg S.R."/>
            <person name="Johnson S.L."/>
        </authorList>
    </citation>
    <scope>NUCLEOTIDE SEQUENCE [LARGE SCALE GENOMIC DNA]</scope>
</reference>
<protein>
    <submittedName>
        <fullName evidence="3">Thioredoxin-like protein HCF164, chloroplastic</fullName>
    </submittedName>
</protein>
<keyword evidence="2" id="KW-1185">Reference proteome</keyword>
<accession>A0A8B8KVP0</accession>
<feature type="region of interest" description="Disordered" evidence="1">
    <location>
        <begin position="48"/>
        <end position="78"/>
    </location>
</feature>
<evidence type="ECO:0000313" key="2">
    <source>
        <dbReference type="Proteomes" id="UP000694853"/>
    </source>
</evidence>
<dbReference type="GO" id="GO:0010190">
    <property type="term" value="P:cytochrome b6f complex assembly"/>
    <property type="evidence" value="ECO:0007669"/>
    <property type="project" value="TreeGrafter"/>
</dbReference>
<organism evidence="2 3">
    <name type="scientific">Abrus precatorius</name>
    <name type="common">Indian licorice</name>
    <name type="synonym">Glycine abrus</name>
    <dbReference type="NCBI Taxonomy" id="3816"/>
    <lineage>
        <taxon>Eukaryota</taxon>
        <taxon>Viridiplantae</taxon>
        <taxon>Streptophyta</taxon>
        <taxon>Embryophyta</taxon>
        <taxon>Tracheophyta</taxon>
        <taxon>Spermatophyta</taxon>
        <taxon>Magnoliopsida</taxon>
        <taxon>eudicotyledons</taxon>
        <taxon>Gunneridae</taxon>
        <taxon>Pentapetalae</taxon>
        <taxon>rosids</taxon>
        <taxon>fabids</taxon>
        <taxon>Fabales</taxon>
        <taxon>Fabaceae</taxon>
        <taxon>Papilionoideae</taxon>
        <taxon>50 kb inversion clade</taxon>
        <taxon>NPAAA clade</taxon>
        <taxon>indigoferoid/millettioid clade</taxon>
        <taxon>Abreae</taxon>
        <taxon>Abrus</taxon>
    </lineage>
</organism>
<dbReference type="GO" id="GO:0016671">
    <property type="term" value="F:oxidoreductase activity, acting on a sulfur group of donors, disulfide as acceptor"/>
    <property type="evidence" value="ECO:0007669"/>
    <property type="project" value="TreeGrafter"/>
</dbReference>
<sequence length="157" mass="17561">MACLSLNTLGLHRFPPCLQIPQPLQFIANPLQRHKTHKIKTFACQTNPNLDESSTRVQRQEKSVAEPSSIRGTSPPKFPSKDIKKKIAVVSILAALGLFFSTRLNFDVSMKDHCVLALPFEEALSSGKPIVVEFYADWSEVCGESAPDVYKVEQQYK</sequence>
<dbReference type="AlphaFoldDB" id="A0A8B8KVP0"/>
<dbReference type="KEGG" id="aprc:113859328"/>
<name>A0A8B8KVP0_ABRPR</name>
<dbReference type="SUPFAM" id="SSF52833">
    <property type="entry name" value="Thioredoxin-like"/>
    <property type="match status" value="1"/>
</dbReference>